<reference evidence="2 3" key="1">
    <citation type="submission" date="2020-08" db="EMBL/GenBank/DDBJ databases">
        <title>Genomic Encyclopedia of Type Strains, Phase IV (KMG-IV): sequencing the most valuable type-strain genomes for metagenomic binning, comparative biology and taxonomic classification.</title>
        <authorList>
            <person name="Goeker M."/>
        </authorList>
    </citation>
    <scope>NUCLEOTIDE SEQUENCE [LARGE SCALE GENOMIC DNA]</scope>
    <source>
        <strain evidence="2 3">DSM 15743</strain>
    </source>
</reference>
<proteinExistence type="predicted"/>
<organism evidence="2 3">
    <name type="scientific">Microvirga flocculans</name>
    <dbReference type="NCBI Taxonomy" id="217168"/>
    <lineage>
        <taxon>Bacteria</taxon>
        <taxon>Pseudomonadati</taxon>
        <taxon>Pseudomonadota</taxon>
        <taxon>Alphaproteobacteria</taxon>
        <taxon>Hyphomicrobiales</taxon>
        <taxon>Methylobacteriaceae</taxon>
        <taxon>Microvirga</taxon>
    </lineage>
</organism>
<protein>
    <submittedName>
        <fullName evidence="2">Uncharacterized protein</fullName>
    </submittedName>
</protein>
<sequence length="271" mass="29627">MGERQAGSQDGVERRIDRNEVIGNALPHERSDARNQGRTEPSGLEPRALHPKKSHLVEGIEQPQVAAELQTIENHHGFTEADMLGSKIAMAIDDMPGSCSFPKAFLNASQGRFHPVEKSGQAIPVGKEVGSQQDGAVFCHFRQKMFERHIRIDGGVFGRQVKIREGSSKAFDIVFAYAPFLQAGFQDAFFRKPIHLDKPIDRFTLPPQSQGTGQGSGHCHHSPINAGREAGIQPDLLAAIALTGSQACKVEIRITHGLLELEHLVPGEEDP</sequence>
<evidence type="ECO:0000313" key="2">
    <source>
        <dbReference type="EMBL" id="MBB4040352.1"/>
    </source>
</evidence>
<dbReference type="EMBL" id="JACIDC010000006">
    <property type="protein sequence ID" value="MBB4040352.1"/>
    <property type="molecule type" value="Genomic_DNA"/>
</dbReference>
<name>A0A7W6N860_9HYPH</name>
<accession>A0A7W6N860</accession>
<dbReference type="AlphaFoldDB" id="A0A7W6N860"/>
<feature type="compositionally biased region" description="Basic and acidic residues" evidence="1">
    <location>
        <begin position="27"/>
        <end position="37"/>
    </location>
</feature>
<feature type="compositionally biased region" description="Basic and acidic residues" evidence="1">
    <location>
        <begin position="11"/>
        <end position="20"/>
    </location>
</feature>
<comment type="caution">
    <text evidence="2">The sequence shown here is derived from an EMBL/GenBank/DDBJ whole genome shotgun (WGS) entry which is preliminary data.</text>
</comment>
<dbReference type="Proteomes" id="UP000519439">
    <property type="component" value="Unassembled WGS sequence"/>
</dbReference>
<gene>
    <name evidence="2" type="ORF">GGR34_002005</name>
</gene>
<evidence type="ECO:0000313" key="3">
    <source>
        <dbReference type="Proteomes" id="UP000519439"/>
    </source>
</evidence>
<evidence type="ECO:0000256" key="1">
    <source>
        <dbReference type="SAM" id="MobiDB-lite"/>
    </source>
</evidence>
<feature type="region of interest" description="Disordered" evidence="1">
    <location>
        <begin position="1"/>
        <end position="51"/>
    </location>
</feature>
<keyword evidence="3" id="KW-1185">Reference proteome</keyword>